<feature type="compositionally biased region" description="Basic and acidic residues" evidence="1">
    <location>
        <begin position="73"/>
        <end position="88"/>
    </location>
</feature>
<accession>A0A833YFE7</accession>
<comment type="caution">
    <text evidence="2">The sequence shown here is derived from an EMBL/GenBank/DDBJ whole genome shotgun (WGS) entry which is preliminary data.</text>
</comment>
<evidence type="ECO:0000256" key="1">
    <source>
        <dbReference type="SAM" id="MobiDB-lite"/>
    </source>
</evidence>
<sequence length="140" mass="14714">MRPPPGRWPLELGVQTCQGRGCQEISCQAAEDTPGGATVTSLSLPADRKGRVFGGVERSFCPPALLSPGPESPADRHSGGARPRDRNGDWNPMPGEGLASRASCEVALAIAQYRRHCIPVSLDTEGQGHLCATVGTRSPV</sequence>
<evidence type="ECO:0000313" key="2">
    <source>
        <dbReference type="EMBL" id="KAF6078243.1"/>
    </source>
</evidence>
<dbReference type="Proteomes" id="UP000664940">
    <property type="component" value="Unassembled WGS sequence"/>
</dbReference>
<dbReference type="EMBL" id="JABVXQ010000014">
    <property type="protein sequence ID" value="KAF6078243.1"/>
    <property type="molecule type" value="Genomic_DNA"/>
</dbReference>
<organism evidence="2 3">
    <name type="scientific">Phyllostomus discolor</name>
    <name type="common">pale spear-nosed bat</name>
    <dbReference type="NCBI Taxonomy" id="89673"/>
    <lineage>
        <taxon>Eukaryota</taxon>
        <taxon>Metazoa</taxon>
        <taxon>Chordata</taxon>
        <taxon>Craniata</taxon>
        <taxon>Vertebrata</taxon>
        <taxon>Euteleostomi</taxon>
        <taxon>Mammalia</taxon>
        <taxon>Eutheria</taxon>
        <taxon>Laurasiatheria</taxon>
        <taxon>Chiroptera</taxon>
        <taxon>Yangochiroptera</taxon>
        <taxon>Phyllostomidae</taxon>
        <taxon>Phyllostominae</taxon>
        <taxon>Phyllostomus</taxon>
    </lineage>
</organism>
<evidence type="ECO:0000313" key="3">
    <source>
        <dbReference type="Proteomes" id="UP000664940"/>
    </source>
</evidence>
<feature type="region of interest" description="Disordered" evidence="1">
    <location>
        <begin position="63"/>
        <end position="96"/>
    </location>
</feature>
<gene>
    <name evidence="2" type="ORF">HJG60_009120</name>
</gene>
<protein>
    <submittedName>
        <fullName evidence="2">Uncharacterized protein</fullName>
    </submittedName>
</protein>
<proteinExistence type="predicted"/>
<reference evidence="2 3" key="1">
    <citation type="journal article" date="2020" name="Nature">
        <title>Six reference-quality genomes reveal evolution of bat adaptations.</title>
        <authorList>
            <person name="Jebb D."/>
            <person name="Huang Z."/>
            <person name="Pippel M."/>
            <person name="Hughes G.M."/>
            <person name="Lavrichenko K."/>
            <person name="Devanna P."/>
            <person name="Winkler S."/>
            <person name="Jermiin L.S."/>
            <person name="Skirmuntt E.C."/>
            <person name="Katzourakis A."/>
            <person name="Burkitt-Gray L."/>
            <person name="Ray D.A."/>
            <person name="Sullivan K.A.M."/>
            <person name="Roscito J.G."/>
            <person name="Kirilenko B.M."/>
            <person name="Davalos L.M."/>
            <person name="Corthals A.P."/>
            <person name="Power M.L."/>
            <person name="Jones G."/>
            <person name="Ransome R.D."/>
            <person name="Dechmann D.K.N."/>
            <person name="Locatelli A.G."/>
            <person name="Puechmaille S.J."/>
            <person name="Fedrigo O."/>
            <person name="Jarvis E.D."/>
            <person name="Hiller M."/>
            <person name="Vernes S.C."/>
            <person name="Myers E.W."/>
            <person name="Teeling E.C."/>
        </authorList>
    </citation>
    <scope>NUCLEOTIDE SEQUENCE [LARGE SCALE GENOMIC DNA]</scope>
    <source>
        <strain evidence="2">Bat1K_MPI-CBG_1</strain>
    </source>
</reference>
<name>A0A833YFE7_9CHIR</name>
<dbReference type="AlphaFoldDB" id="A0A833YFE7"/>